<keyword evidence="4" id="KW-1185">Reference proteome</keyword>
<evidence type="ECO:0000259" key="2">
    <source>
        <dbReference type="Pfam" id="PF13767"/>
    </source>
</evidence>
<dbReference type="OrthoDB" id="5471829at2"/>
<dbReference type="RefSeq" id="WP_092123187.1">
    <property type="nucleotide sequence ID" value="NZ_FMXO01000018.1"/>
</dbReference>
<feature type="chain" id="PRO_5011769446" description="DUF4168 domain-containing protein" evidence="1">
    <location>
        <begin position="28"/>
        <end position="134"/>
    </location>
</feature>
<reference evidence="3 4" key="1">
    <citation type="submission" date="2016-10" db="EMBL/GenBank/DDBJ databases">
        <authorList>
            <person name="de Groot N.N."/>
        </authorList>
    </citation>
    <scope>NUCLEOTIDE SEQUENCE [LARGE SCALE GENOMIC DNA]</scope>
    <source>
        <strain evidence="3 4">ASO4-2</strain>
    </source>
</reference>
<dbReference type="Pfam" id="PF13767">
    <property type="entry name" value="DUF4168"/>
    <property type="match status" value="1"/>
</dbReference>
<accession>A0A1G6EGE7</accession>
<feature type="domain" description="DUF4168" evidence="2">
    <location>
        <begin position="50"/>
        <end position="125"/>
    </location>
</feature>
<feature type="signal peptide" evidence="1">
    <location>
        <begin position="1"/>
        <end position="27"/>
    </location>
</feature>
<dbReference type="Proteomes" id="UP000198771">
    <property type="component" value="Unassembled WGS sequence"/>
</dbReference>
<evidence type="ECO:0000313" key="3">
    <source>
        <dbReference type="EMBL" id="SDB56543.1"/>
    </source>
</evidence>
<sequence>MQKFISIMSGFGLIVLLALTLGFNVNAQDNQESQPAQTTTQQSEMSQEFSDEQLEKVAAAYAEIFEIRVELQDSLAEVTDQEASQRLHEQAGAAMVEAIQDNDLTLTAYNEVMEAVQTDLELRERLIAKLQEIQ</sequence>
<keyword evidence="1" id="KW-0732">Signal</keyword>
<dbReference type="InterPro" id="IPR025433">
    <property type="entry name" value="DUF4168"/>
</dbReference>
<proteinExistence type="predicted"/>
<evidence type="ECO:0000313" key="4">
    <source>
        <dbReference type="Proteomes" id="UP000198771"/>
    </source>
</evidence>
<dbReference type="AlphaFoldDB" id="A0A1G6EGE7"/>
<evidence type="ECO:0000256" key="1">
    <source>
        <dbReference type="SAM" id="SignalP"/>
    </source>
</evidence>
<organism evidence="3 4">
    <name type="scientific">Desulfonatronum thiosulfatophilum</name>
    <dbReference type="NCBI Taxonomy" id="617002"/>
    <lineage>
        <taxon>Bacteria</taxon>
        <taxon>Pseudomonadati</taxon>
        <taxon>Thermodesulfobacteriota</taxon>
        <taxon>Desulfovibrionia</taxon>
        <taxon>Desulfovibrionales</taxon>
        <taxon>Desulfonatronaceae</taxon>
        <taxon>Desulfonatronum</taxon>
    </lineage>
</organism>
<protein>
    <recommendedName>
        <fullName evidence="2">DUF4168 domain-containing protein</fullName>
    </recommendedName>
</protein>
<name>A0A1G6EGE7_9BACT</name>
<dbReference type="STRING" id="617002.SAMN05660653_02825"/>
<gene>
    <name evidence="3" type="ORF">SAMN05660653_02825</name>
</gene>
<dbReference type="EMBL" id="FMXO01000018">
    <property type="protein sequence ID" value="SDB56543.1"/>
    <property type="molecule type" value="Genomic_DNA"/>
</dbReference>